<dbReference type="Proteomes" id="UP000243255">
    <property type="component" value="Unassembled WGS sequence"/>
</dbReference>
<dbReference type="EMBL" id="FQWX01000013">
    <property type="protein sequence ID" value="SHG98651.1"/>
    <property type="molecule type" value="Genomic_DNA"/>
</dbReference>
<feature type="compositionally biased region" description="Basic residues" evidence="1">
    <location>
        <begin position="51"/>
        <end position="61"/>
    </location>
</feature>
<proteinExistence type="predicted"/>
<name>A0A1M5P9Z5_9FIRM</name>
<feature type="region of interest" description="Disordered" evidence="1">
    <location>
        <begin position="230"/>
        <end position="262"/>
    </location>
</feature>
<organism evidence="2 3">
    <name type="scientific">Asaccharospora irregularis DSM 2635</name>
    <dbReference type="NCBI Taxonomy" id="1121321"/>
    <lineage>
        <taxon>Bacteria</taxon>
        <taxon>Bacillati</taxon>
        <taxon>Bacillota</taxon>
        <taxon>Clostridia</taxon>
        <taxon>Peptostreptococcales</taxon>
        <taxon>Peptostreptococcaceae</taxon>
        <taxon>Asaccharospora</taxon>
    </lineage>
</organism>
<dbReference type="RefSeq" id="WP_242948848.1">
    <property type="nucleotide sequence ID" value="NZ_BAABCH010000098.1"/>
</dbReference>
<evidence type="ECO:0000256" key="1">
    <source>
        <dbReference type="SAM" id="MobiDB-lite"/>
    </source>
</evidence>
<evidence type="ECO:0000313" key="2">
    <source>
        <dbReference type="EMBL" id="SHG98651.1"/>
    </source>
</evidence>
<feature type="region of interest" description="Disordered" evidence="1">
    <location>
        <begin position="23"/>
        <end position="68"/>
    </location>
</feature>
<protein>
    <submittedName>
        <fullName evidence="2">Uncharacterized protein</fullName>
    </submittedName>
</protein>
<evidence type="ECO:0000313" key="3">
    <source>
        <dbReference type="Proteomes" id="UP000243255"/>
    </source>
</evidence>
<reference evidence="3" key="1">
    <citation type="submission" date="2016-11" db="EMBL/GenBank/DDBJ databases">
        <authorList>
            <person name="Varghese N."/>
            <person name="Submissions S."/>
        </authorList>
    </citation>
    <scope>NUCLEOTIDE SEQUENCE [LARGE SCALE GENOMIC DNA]</scope>
    <source>
        <strain evidence="3">DSM 2635</strain>
    </source>
</reference>
<gene>
    <name evidence="2" type="ORF">SAMN04488530_11357</name>
</gene>
<dbReference type="AlphaFoldDB" id="A0A1M5P9Z5"/>
<feature type="compositionally biased region" description="Basic residues" evidence="1">
    <location>
        <begin position="27"/>
        <end position="38"/>
    </location>
</feature>
<accession>A0A1M5P9Z5</accession>
<sequence>MNNLLLIIGMIALSNGNISLFDNKNKSVPKKVKKKKPKGNQSEKSSSNPKKINKKSKRKSKDLKGDSDNMIKFNMNDINRGIKLMDLSDDDLERGMDIIVRTKKYMSPDEKKILIKVESLLDLVKGIKKLSNIDTIDYEESNFFRSMDEEDKKNMMIKEILEVFPEKRKESIEKAIDMKKKIELFAELFLPDDFGEGGFSLSSLASINNLGSANNLKLLGSLLRGEDTYEDYEDDEYEYYGEYEDEEYNDEDDGEGEDVEYEYEYEYIEYEDYEDDEEDNSKEN</sequence>
<keyword evidence="3" id="KW-1185">Reference proteome</keyword>